<reference evidence="3 4" key="1">
    <citation type="journal article" date="2018" name="ISME J.">
        <title>Endosymbiont genomes yield clues of tubeworm success.</title>
        <authorList>
            <person name="Li Y."/>
            <person name="Liles M.R."/>
            <person name="Halanych K.M."/>
        </authorList>
    </citation>
    <scope>NUCLEOTIDE SEQUENCE [LARGE SCALE GENOMIC DNA]</scope>
    <source>
        <strain evidence="3">A1464</strain>
    </source>
</reference>
<comment type="caution">
    <text evidence="3">The sequence shown here is derived from an EMBL/GenBank/DDBJ whole genome shotgun (WGS) entry which is preliminary data.</text>
</comment>
<feature type="signal peptide" evidence="1">
    <location>
        <begin position="1"/>
        <end position="18"/>
    </location>
</feature>
<organism evidence="3 4">
    <name type="scientific">endosymbiont of Galathealinum brachiosum</name>
    <dbReference type="NCBI Taxonomy" id="2200906"/>
    <lineage>
        <taxon>Bacteria</taxon>
        <taxon>Pseudomonadati</taxon>
        <taxon>Pseudomonadota</taxon>
        <taxon>Gammaproteobacteria</taxon>
        <taxon>sulfur-oxidizing symbionts</taxon>
    </lineage>
</organism>
<dbReference type="EMBL" id="QFXC01000002">
    <property type="protein sequence ID" value="RDH86039.1"/>
    <property type="molecule type" value="Genomic_DNA"/>
</dbReference>
<evidence type="ECO:0000313" key="3">
    <source>
        <dbReference type="EMBL" id="RDH86039.1"/>
    </source>
</evidence>
<evidence type="ECO:0000259" key="2">
    <source>
        <dbReference type="Pfam" id="PF11845"/>
    </source>
</evidence>
<dbReference type="Pfam" id="PF11845">
    <property type="entry name" value="Tll0287-like"/>
    <property type="match status" value="1"/>
</dbReference>
<keyword evidence="1" id="KW-0732">Signal</keyword>
<sequence length="187" mass="20729">MKRILLIATTLILSPAYADNQIKEHAAKSKTVIKEFMGQLKGELQSSMKAGGPIKTVDVCKDKAPVIAKDLSDKYGWKVARTSLKTRNSANAPDAWETKVLHEFEKRKQNGEKVKPMAYFEMVNDNGVESFRFMKAIPTGKPCLQCHGDNISPELAAKLDASYPEDKARGFKQGDIRGAFTITQPVN</sequence>
<feature type="domain" description="Tll0287-like" evidence="2">
    <location>
        <begin position="21"/>
        <end position="185"/>
    </location>
</feature>
<proteinExistence type="predicted"/>
<accession>A0A370DMA5</accession>
<evidence type="ECO:0000256" key="1">
    <source>
        <dbReference type="SAM" id="SignalP"/>
    </source>
</evidence>
<name>A0A370DMA5_9GAMM</name>
<dbReference type="Proteomes" id="UP000254266">
    <property type="component" value="Unassembled WGS sequence"/>
</dbReference>
<dbReference type="AlphaFoldDB" id="A0A370DMA5"/>
<evidence type="ECO:0000313" key="4">
    <source>
        <dbReference type="Proteomes" id="UP000254266"/>
    </source>
</evidence>
<feature type="chain" id="PRO_5016861039" evidence="1">
    <location>
        <begin position="19"/>
        <end position="187"/>
    </location>
</feature>
<gene>
    <name evidence="3" type="ORF">DIZ80_00785</name>
</gene>
<keyword evidence="4" id="KW-1185">Reference proteome</keyword>
<protein>
    <submittedName>
        <fullName evidence="3">Glutamate synthase</fullName>
    </submittedName>
</protein>
<dbReference type="InterPro" id="IPR021796">
    <property type="entry name" value="Tll0287-like_dom"/>
</dbReference>